<dbReference type="Pfam" id="PF01618">
    <property type="entry name" value="MotA_ExbB"/>
    <property type="match status" value="1"/>
</dbReference>
<evidence type="ECO:0000256" key="9">
    <source>
        <dbReference type="SAM" id="Phobius"/>
    </source>
</evidence>
<feature type="transmembrane region" description="Helical" evidence="9">
    <location>
        <begin position="158"/>
        <end position="179"/>
    </location>
</feature>
<keyword evidence="5 8" id="KW-0653">Protein transport</keyword>
<sequence>MEFLNHSIDLFHKGGPVMYLLAICSLSVVAIAVERVLYYKNAFANTQAFHQALQPLLEKQRLNDAIQLCEQKPHTLSQVALAGLLASQRNGQVENALESSATLAADRLRERLDDLSTIVTLAPLLGLLGTVIGMIDSFSVFNVQSGQPMAITGGVGEALVATATGLSVATLALVSHSYFSRRVNRMISDIEQTAALIISYMPLKKAARRETHEIA</sequence>
<keyword evidence="4 9" id="KW-0812">Transmembrane</keyword>
<name>A0A1I4N968_9FIRM</name>
<dbReference type="InterPro" id="IPR002898">
    <property type="entry name" value="MotA_ExbB_proton_chnl"/>
</dbReference>
<evidence type="ECO:0000256" key="1">
    <source>
        <dbReference type="ARBA" id="ARBA00004651"/>
    </source>
</evidence>
<accession>A0A1I4N968</accession>
<feature type="transmembrane region" description="Helical" evidence="9">
    <location>
        <begin position="17"/>
        <end position="38"/>
    </location>
</feature>
<evidence type="ECO:0000259" key="10">
    <source>
        <dbReference type="Pfam" id="PF01618"/>
    </source>
</evidence>
<keyword evidence="3" id="KW-1003">Cell membrane</keyword>
<dbReference type="GO" id="GO:0005886">
    <property type="term" value="C:plasma membrane"/>
    <property type="evidence" value="ECO:0007669"/>
    <property type="project" value="UniProtKB-SubCell"/>
</dbReference>
<dbReference type="STRING" id="1123291.SAMN04490355_104239"/>
<evidence type="ECO:0000256" key="8">
    <source>
        <dbReference type="RuleBase" id="RU004057"/>
    </source>
</evidence>
<feature type="transmembrane region" description="Helical" evidence="9">
    <location>
        <begin position="115"/>
        <end position="138"/>
    </location>
</feature>
<evidence type="ECO:0000256" key="4">
    <source>
        <dbReference type="ARBA" id="ARBA00022692"/>
    </source>
</evidence>
<dbReference type="PANTHER" id="PTHR30625">
    <property type="entry name" value="PROTEIN TOLQ"/>
    <property type="match status" value="1"/>
</dbReference>
<evidence type="ECO:0000313" key="12">
    <source>
        <dbReference type="Proteomes" id="UP000199520"/>
    </source>
</evidence>
<dbReference type="Proteomes" id="UP000199520">
    <property type="component" value="Unassembled WGS sequence"/>
</dbReference>
<evidence type="ECO:0000256" key="5">
    <source>
        <dbReference type="ARBA" id="ARBA00022927"/>
    </source>
</evidence>
<evidence type="ECO:0000313" key="11">
    <source>
        <dbReference type="EMBL" id="SFM11820.1"/>
    </source>
</evidence>
<feature type="domain" description="MotA/TolQ/ExbB proton channel" evidence="10">
    <location>
        <begin position="78"/>
        <end position="191"/>
    </location>
</feature>
<keyword evidence="6 9" id="KW-1133">Transmembrane helix</keyword>
<organism evidence="11 12">
    <name type="scientific">Pelosinus propionicus DSM 13327</name>
    <dbReference type="NCBI Taxonomy" id="1123291"/>
    <lineage>
        <taxon>Bacteria</taxon>
        <taxon>Bacillati</taxon>
        <taxon>Bacillota</taxon>
        <taxon>Negativicutes</taxon>
        <taxon>Selenomonadales</taxon>
        <taxon>Sporomusaceae</taxon>
        <taxon>Pelosinus</taxon>
    </lineage>
</organism>
<comment type="similarity">
    <text evidence="8">Belongs to the exbB/tolQ family.</text>
</comment>
<dbReference type="GO" id="GO:0017038">
    <property type="term" value="P:protein import"/>
    <property type="evidence" value="ECO:0007669"/>
    <property type="project" value="TreeGrafter"/>
</dbReference>
<dbReference type="PANTHER" id="PTHR30625:SF15">
    <property type="entry name" value="BIOPOLYMER TRANSPORT PROTEIN EXBB"/>
    <property type="match status" value="1"/>
</dbReference>
<proteinExistence type="inferred from homology"/>
<evidence type="ECO:0000256" key="3">
    <source>
        <dbReference type="ARBA" id="ARBA00022475"/>
    </source>
</evidence>
<evidence type="ECO:0000256" key="7">
    <source>
        <dbReference type="ARBA" id="ARBA00023136"/>
    </source>
</evidence>
<dbReference type="EMBL" id="FOTS01000042">
    <property type="protein sequence ID" value="SFM11820.1"/>
    <property type="molecule type" value="Genomic_DNA"/>
</dbReference>
<comment type="subcellular location">
    <subcellularLocation>
        <location evidence="1">Cell membrane</location>
        <topology evidence="1">Multi-pass membrane protein</topology>
    </subcellularLocation>
    <subcellularLocation>
        <location evidence="8">Membrane</location>
        <topology evidence="8">Multi-pass membrane protein</topology>
    </subcellularLocation>
</comment>
<keyword evidence="2 8" id="KW-0813">Transport</keyword>
<gene>
    <name evidence="11" type="ORF">SAMN04490355_104239</name>
</gene>
<dbReference type="RefSeq" id="WP_090941200.1">
    <property type="nucleotide sequence ID" value="NZ_FOTS01000042.1"/>
</dbReference>
<protein>
    <submittedName>
        <fullName evidence="11">Biopolymer transport protein ExbB</fullName>
    </submittedName>
</protein>
<evidence type="ECO:0000256" key="6">
    <source>
        <dbReference type="ARBA" id="ARBA00022989"/>
    </source>
</evidence>
<keyword evidence="7 9" id="KW-0472">Membrane</keyword>
<dbReference type="AlphaFoldDB" id="A0A1I4N968"/>
<keyword evidence="12" id="KW-1185">Reference proteome</keyword>
<reference evidence="12" key="1">
    <citation type="submission" date="2016-10" db="EMBL/GenBank/DDBJ databases">
        <authorList>
            <person name="Varghese N."/>
            <person name="Submissions S."/>
        </authorList>
    </citation>
    <scope>NUCLEOTIDE SEQUENCE [LARGE SCALE GENOMIC DNA]</scope>
    <source>
        <strain evidence="12">DSM 13327</strain>
    </source>
</reference>
<evidence type="ECO:0000256" key="2">
    <source>
        <dbReference type="ARBA" id="ARBA00022448"/>
    </source>
</evidence>
<dbReference type="InterPro" id="IPR050790">
    <property type="entry name" value="ExbB/TolQ_transport"/>
</dbReference>
<dbReference type="OrthoDB" id="4045at2"/>